<dbReference type="InterPro" id="IPR038765">
    <property type="entry name" value="Papain-like_cys_pep_sf"/>
</dbReference>
<sequence>MADGMNGIIFGFSTQKKFNLVSWLIQKIERAKYSHVYIRVYSEQAERWLVYHASRERMNFMNFDQFRDQNNIICEYLVQGNEEQNRKVLQFSVDSVALPYGRRSLLGIGLSRVVKSWFKKSIPNLLHAGQNTLVCTELAGHCLNLLGGSITLEELELMGLNDIHSHIAKFPTALTIQVT</sequence>
<proteinExistence type="predicted"/>
<accession>A0A6J7WW97</accession>
<name>A0A6J7WW97_9CAUD</name>
<organism evidence="1">
    <name type="scientific">uncultured Caudovirales phage</name>
    <dbReference type="NCBI Taxonomy" id="2100421"/>
    <lineage>
        <taxon>Viruses</taxon>
        <taxon>Duplodnaviria</taxon>
        <taxon>Heunggongvirae</taxon>
        <taxon>Uroviricota</taxon>
        <taxon>Caudoviricetes</taxon>
        <taxon>Peduoviridae</taxon>
        <taxon>Maltschvirus</taxon>
        <taxon>Maltschvirus maltsch</taxon>
    </lineage>
</organism>
<protein>
    <submittedName>
        <fullName evidence="1">Uncharacterized protein</fullName>
    </submittedName>
</protein>
<dbReference type="EMBL" id="LR798292">
    <property type="protein sequence ID" value="CAB5220972.1"/>
    <property type="molecule type" value="Genomic_DNA"/>
</dbReference>
<gene>
    <name evidence="1" type="ORF">UFOVP244_63</name>
</gene>
<dbReference type="GO" id="GO:0001897">
    <property type="term" value="P:symbiont-mediated cytolysis of host cell"/>
    <property type="evidence" value="ECO:0007669"/>
    <property type="project" value="UniProtKB-ARBA"/>
</dbReference>
<dbReference type="SUPFAM" id="SSF54001">
    <property type="entry name" value="Cysteine proteinases"/>
    <property type="match status" value="1"/>
</dbReference>
<dbReference type="Gene3D" id="3.90.1720.10">
    <property type="entry name" value="endopeptidase domain like (from Nostoc punctiforme)"/>
    <property type="match status" value="1"/>
</dbReference>
<reference evidence="1" key="1">
    <citation type="submission" date="2020-05" db="EMBL/GenBank/DDBJ databases">
        <authorList>
            <person name="Chiriac C."/>
            <person name="Salcher M."/>
            <person name="Ghai R."/>
            <person name="Kavagutti S V."/>
        </authorList>
    </citation>
    <scope>NUCLEOTIDE SEQUENCE</scope>
</reference>
<evidence type="ECO:0000313" key="1">
    <source>
        <dbReference type="EMBL" id="CAB5220972.1"/>
    </source>
</evidence>